<proteinExistence type="predicted"/>
<keyword evidence="2" id="KW-0813">Transport</keyword>
<dbReference type="EMBL" id="JACEIB010000003">
    <property type="protein sequence ID" value="MBA2933907.1"/>
    <property type="molecule type" value="Genomic_DNA"/>
</dbReference>
<sequence length="430" mass="45861">MHVRSVMEAEKALYRKIVWRIVPLAMLGYVIAYIDRINVGFAKLQFASDLGFSDAVYGVGAGLFFAGYFLLEVPSNMLMHRIGARSTFVRIMVLWGALTVGMAFVSSPMQFYVMRFLLGAAEAGFFPGIILYFSYWFPEAIRGRVTSVFAMGASVAGLVGSPISSWLMSLDGLYGLRGWQILFLYEGLPAILLGFVCLFAVTDRPEQASWLDAGEKALLATRLAFDKRAKTDTGGGGPADALKNPRVYLFALAYLSILAATQAVALWTPSLLKNLHVSTGTIGWLTSVPFLTAMICTFLLGRSSDRFGERRWHFAAAISVAGSALMLCGQLPSGVASILVSMSLVASGAWAALGVFWTMPPALLSEKSRAVGIGVISSAGAIGGFVSPTIVGWSSTSLGSLFPGFAIIGAMLLLSAIVVLLAIKPGATAR</sequence>
<dbReference type="FunFam" id="1.20.1250.20:FF:000018">
    <property type="entry name" value="MFS transporter permease"/>
    <property type="match status" value="1"/>
</dbReference>
<dbReference type="Gene3D" id="1.20.1250.20">
    <property type="entry name" value="MFS general substrate transporter like domains"/>
    <property type="match status" value="2"/>
</dbReference>
<protein>
    <submittedName>
        <fullName evidence="8">MFS transporter</fullName>
    </submittedName>
</protein>
<evidence type="ECO:0000313" key="9">
    <source>
        <dbReference type="Proteomes" id="UP000570166"/>
    </source>
</evidence>
<feature type="transmembrane region" description="Helical" evidence="6">
    <location>
        <begin position="370"/>
        <end position="395"/>
    </location>
</feature>
<evidence type="ECO:0000256" key="4">
    <source>
        <dbReference type="ARBA" id="ARBA00022989"/>
    </source>
</evidence>
<feature type="transmembrane region" description="Helical" evidence="6">
    <location>
        <begin position="281"/>
        <end position="300"/>
    </location>
</feature>
<dbReference type="InterPro" id="IPR020846">
    <property type="entry name" value="MFS_dom"/>
</dbReference>
<feature type="transmembrane region" description="Helical" evidence="6">
    <location>
        <begin position="247"/>
        <end position="269"/>
    </location>
</feature>
<dbReference type="GO" id="GO:0005886">
    <property type="term" value="C:plasma membrane"/>
    <property type="evidence" value="ECO:0007669"/>
    <property type="project" value="TreeGrafter"/>
</dbReference>
<dbReference type="GO" id="GO:0022857">
    <property type="term" value="F:transmembrane transporter activity"/>
    <property type="evidence" value="ECO:0007669"/>
    <property type="project" value="InterPro"/>
</dbReference>
<feature type="transmembrane region" description="Helical" evidence="6">
    <location>
        <begin position="87"/>
        <end position="106"/>
    </location>
</feature>
<gene>
    <name evidence="8" type="ORF">HZF05_07310</name>
</gene>
<dbReference type="CDD" id="cd17319">
    <property type="entry name" value="MFS_ExuT_GudP_like"/>
    <property type="match status" value="1"/>
</dbReference>
<name>A0A838L4F6_9SPHN</name>
<dbReference type="PANTHER" id="PTHR43791:SF36">
    <property type="entry name" value="TRANSPORTER, PUTATIVE (AFU_ORTHOLOGUE AFUA_6G08340)-RELATED"/>
    <property type="match status" value="1"/>
</dbReference>
<feature type="transmembrane region" description="Helical" evidence="6">
    <location>
        <begin position="312"/>
        <end position="332"/>
    </location>
</feature>
<dbReference type="PANTHER" id="PTHR43791">
    <property type="entry name" value="PERMEASE-RELATED"/>
    <property type="match status" value="1"/>
</dbReference>
<feature type="transmembrane region" description="Helical" evidence="6">
    <location>
        <begin position="17"/>
        <end position="35"/>
    </location>
</feature>
<comment type="subcellular location">
    <subcellularLocation>
        <location evidence="1">Membrane</location>
        <topology evidence="1">Multi-pass membrane protein</topology>
    </subcellularLocation>
</comment>
<feature type="transmembrane region" description="Helical" evidence="6">
    <location>
        <begin position="112"/>
        <end position="133"/>
    </location>
</feature>
<comment type="caution">
    <text evidence="8">The sequence shown here is derived from an EMBL/GenBank/DDBJ whole genome shotgun (WGS) entry which is preliminary data.</text>
</comment>
<reference evidence="8 9" key="1">
    <citation type="submission" date="2020-07" db="EMBL/GenBank/DDBJ databases">
        <authorList>
            <person name="Sun Q."/>
        </authorList>
    </citation>
    <scope>NUCLEOTIDE SEQUENCE [LARGE SCALE GENOMIC DNA]</scope>
    <source>
        <strain evidence="8 9">CGMCC 1.13654</strain>
    </source>
</reference>
<keyword evidence="3 6" id="KW-0812">Transmembrane</keyword>
<dbReference type="AlphaFoldDB" id="A0A838L4F6"/>
<keyword evidence="5 6" id="KW-0472">Membrane</keyword>
<feature type="transmembrane region" description="Helical" evidence="6">
    <location>
        <begin position="179"/>
        <end position="201"/>
    </location>
</feature>
<evidence type="ECO:0000256" key="5">
    <source>
        <dbReference type="ARBA" id="ARBA00023136"/>
    </source>
</evidence>
<feature type="transmembrane region" description="Helical" evidence="6">
    <location>
        <begin position="338"/>
        <end position="358"/>
    </location>
</feature>
<evidence type="ECO:0000256" key="2">
    <source>
        <dbReference type="ARBA" id="ARBA00022448"/>
    </source>
</evidence>
<evidence type="ECO:0000256" key="6">
    <source>
        <dbReference type="SAM" id="Phobius"/>
    </source>
</evidence>
<evidence type="ECO:0000256" key="1">
    <source>
        <dbReference type="ARBA" id="ARBA00004141"/>
    </source>
</evidence>
<dbReference type="InterPro" id="IPR011701">
    <property type="entry name" value="MFS"/>
</dbReference>
<dbReference type="Pfam" id="PF07690">
    <property type="entry name" value="MFS_1"/>
    <property type="match status" value="1"/>
</dbReference>
<dbReference type="SUPFAM" id="SSF103473">
    <property type="entry name" value="MFS general substrate transporter"/>
    <property type="match status" value="1"/>
</dbReference>
<evidence type="ECO:0000313" key="8">
    <source>
        <dbReference type="EMBL" id="MBA2933907.1"/>
    </source>
</evidence>
<evidence type="ECO:0000259" key="7">
    <source>
        <dbReference type="PROSITE" id="PS50850"/>
    </source>
</evidence>
<dbReference type="RefSeq" id="WP_181638813.1">
    <property type="nucleotide sequence ID" value="NZ_JACEIB010000003.1"/>
</dbReference>
<dbReference type="InterPro" id="IPR036259">
    <property type="entry name" value="MFS_trans_sf"/>
</dbReference>
<keyword evidence="9" id="KW-1185">Reference proteome</keyword>
<accession>A0A838L4F6</accession>
<dbReference type="Proteomes" id="UP000570166">
    <property type="component" value="Unassembled WGS sequence"/>
</dbReference>
<dbReference type="PROSITE" id="PS50850">
    <property type="entry name" value="MFS"/>
    <property type="match status" value="1"/>
</dbReference>
<feature type="transmembrane region" description="Helical" evidence="6">
    <location>
        <begin position="401"/>
        <end position="423"/>
    </location>
</feature>
<keyword evidence="4 6" id="KW-1133">Transmembrane helix</keyword>
<evidence type="ECO:0000256" key="3">
    <source>
        <dbReference type="ARBA" id="ARBA00022692"/>
    </source>
</evidence>
<feature type="transmembrane region" description="Helical" evidence="6">
    <location>
        <begin position="55"/>
        <end position="75"/>
    </location>
</feature>
<organism evidence="8 9">
    <name type="scientific">Sphingomonas chungangi</name>
    <dbReference type="NCBI Taxonomy" id="2683589"/>
    <lineage>
        <taxon>Bacteria</taxon>
        <taxon>Pseudomonadati</taxon>
        <taxon>Pseudomonadota</taxon>
        <taxon>Alphaproteobacteria</taxon>
        <taxon>Sphingomonadales</taxon>
        <taxon>Sphingomonadaceae</taxon>
        <taxon>Sphingomonas</taxon>
    </lineage>
</organism>
<feature type="domain" description="Major facilitator superfamily (MFS) profile" evidence="7">
    <location>
        <begin position="21"/>
        <end position="427"/>
    </location>
</feature>
<feature type="transmembrane region" description="Helical" evidence="6">
    <location>
        <begin position="145"/>
        <end position="167"/>
    </location>
</feature>